<protein>
    <submittedName>
        <fullName evidence="1">Uncharacterized protein</fullName>
    </submittedName>
</protein>
<organism evidence="1 2">
    <name type="scientific">Vespula maculifrons</name>
    <name type="common">Eastern yellow jacket</name>
    <name type="synonym">Wasp</name>
    <dbReference type="NCBI Taxonomy" id="7453"/>
    <lineage>
        <taxon>Eukaryota</taxon>
        <taxon>Metazoa</taxon>
        <taxon>Ecdysozoa</taxon>
        <taxon>Arthropoda</taxon>
        <taxon>Hexapoda</taxon>
        <taxon>Insecta</taxon>
        <taxon>Pterygota</taxon>
        <taxon>Neoptera</taxon>
        <taxon>Endopterygota</taxon>
        <taxon>Hymenoptera</taxon>
        <taxon>Apocrita</taxon>
        <taxon>Aculeata</taxon>
        <taxon>Vespoidea</taxon>
        <taxon>Vespidae</taxon>
        <taxon>Vespinae</taxon>
        <taxon>Vespula</taxon>
    </lineage>
</organism>
<comment type="caution">
    <text evidence="1">The sequence shown here is derived from an EMBL/GenBank/DDBJ whole genome shotgun (WGS) entry which is preliminary data.</text>
</comment>
<proteinExistence type="predicted"/>
<evidence type="ECO:0000313" key="1">
    <source>
        <dbReference type="EMBL" id="KAL2738689.1"/>
    </source>
</evidence>
<dbReference type="EMBL" id="JAYRBN010000063">
    <property type="protein sequence ID" value="KAL2738689.1"/>
    <property type="molecule type" value="Genomic_DNA"/>
</dbReference>
<keyword evidence="2" id="KW-1185">Reference proteome</keyword>
<accession>A0ABD2C1N4</accession>
<dbReference type="AlphaFoldDB" id="A0ABD2C1N4"/>
<sequence length="107" mass="12199">MTLENKISDENAIKEEVRAKKVRENSERQLINKDGRARCVSTLGVCESRSLSYFLLRPGWSMVLSQCCRDRQKDNADSPNTFFLDSKITFYLRVTSTGAGSKIELMD</sequence>
<evidence type="ECO:0000313" key="2">
    <source>
        <dbReference type="Proteomes" id="UP001607303"/>
    </source>
</evidence>
<gene>
    <name evidence="1" type="ORF">V1477_012048</name>
</gene>
<reference evidence="1 2" key="1">
    <citation type="journal article" date="2024" name="Ann. Entomol. Soc. Am.">
        <title>Genomic analyses of the southern and eastern yellowjacket wasps (Hymenoptera: Vespidae) reveal evolutionary signatures of social life.</title>
        <authorList>
            <person name="Catto M.A."/>
            <person name="Caine P.B."/>
            <person name="Orr S.E."/>
            <person name="Hunt B.G."/>
            <person name="Goodisman M.A.D."/>
        </authorList>
    </citation>
    <scope>NUCLEOTIDE SEQUENCE [LARGE SCALE GENOMIC DNA]</scope>
    <source>
        <strain evidence="1">232</strain>
        <tissue evidence="1">Head and thorax</tissue>
    </source>
</reference>
<dbReference type="Proteomes" id="UP001607303">
    <property type="component" value="Unassembled WGS sequence"/>
</dbReference>
<name>A0ABD2C1N4_VESMC</name>